<keyword evidence="3" id="KW-1185">Reference proteome</keyword>
<evidence type="ECO:0000313" key="2">
    <source>
        <dbReference type="EMBL" id="CAK70228.1"/>
    </source>
</evidence>
<dbReference type="RefSeq" id="XP_001437625.1">
    <property type="nucleotide sequence ID" value="XM_001437588.1"/>
</dbReference>
<gene>
    <name evidence="2" type="ORF">GSPATT00038330001</name>
</gene>
<evidence type="ECO:0000256" key="1">
    <source>
        <dbReference type="SAM" id="SignalP"/>
    </source>
</evidence>
<dbReference type="KEGG" id="ptm:GSPATT00038330001"/>
<reference evidence="2 3" key="1">
    <citation type="journal article" date="2006" name="Nature">
        <title>Global trends of whole-genome duplications revealed by the ciliate Paramecium tetraurelia.</title>
        <authorList>
            <consortium name="Genoscope"/>
            <person name="Aury J.-M."/>
            <person name="Jaillon O."/>
            <person name="Duret L."/>
            <person name="Noel B."/>
            <person name="Jubin C."/>
            <person name="Porcel B.M."/>
            <person name="Segurens B."/>
            <person name="Daubin V."/>
            <person name="Anthouard V."/>
            <person name="Aiach N."/>
            <person name="Arnaiz O."/>
            <person name="Billaut A."/>
            <person name="Beisson J."/>
            <person name="Blanc I."/>
            <person name="Bouhouche K."/>
            <person name="Camara F."/>
            <person name="Duharcourt S."/>
            <person name="Guigo R."/>
            <person name="Gogendeau D."/>
            <person name="Katinka M."/>
            <person name="Keller A.-M."/>
            <person name="Kissmehl R."/>
            <person name="Klotz C."/>
            <person name="Koll F."/>
            <person name="Le Moue A."/>
            <person name="Lepere C."/>
            <person name="Malinsky S."/>
            <person name="Nowacki M."/>
            <person name="Nowak J.K."/>
            <person name="Plattner H."/>
            <person name="Poulain J."/>
            <person name="Ruiz F."/>
            <person name="Serrano V."/>
            <person name="Zagulski M."/>
            <person name="Dessen P."/>
            <person name="Betermier M."/>
            <person name="Weissenbach J."/>
            <person name="Scarpelli C."/>
            <person name="Schachter V."/>
            <person name="Sperling L."/>
            <person name="Meyer E."/>
            <person name="Cohen J."/>
            <person name="Wincker P."/>
        </authorList>
    </citation>
    <scope>NUCLEOTIDE SEQUENCE [LARGE SCALE GENOMIC DNA]</scope>
    <source>
        <strain evidence="2 3">Stock d4-2</strain>
    </source>
</reference>
<feature type="signal peptide" evidence="1">
    <location>
        <begin position="1"/>
        <end position="17"/>
    </location>
</feature>
<accession>A0CHG1</accession>
<proteinExistence type="predicted"/>
<protein>
    <submittedName>
        <fullName evidence="2">Uncharacterized protein</fullName>
    </submittedName>
</protein>
<dbReference type="SMART" id="SM00639">
    <property type="entry name" value="PSA"/>
    <property type="match status" value="1"/>
</dbReference>
<feature type="chain" id="PRO_5002623347" evidence="1">
    <location>
        <begin position="18"/>
        <end position="216"/>
    </location>
</feature>
<dbReference type="EMBL" id="CT868076">
    <property type="protein sequence ID" value="CAK70228.1"/>
    <property type="molecule type" value="Genomic_DNA"/>
</dbReference>
<dbReference type="Proteomes" id="UP000000600">
    <property type="component" value="Unassembled WGS sequence"/>
</dbReference>
<dbReference type="Pfam" id="PF01508">
    <property type="entry name" value="Paramecium_SA"/>
    <property type="match status" value="1"/>
</dbReference>
<dbReference type="GeneID" id="5023408"/>
<dbReference type="InParanoid" id="A0CHG1"/>
<dbReference type="OrthoDB" id="321643at2759"/>
<sequence length="216" mass="24373">MIIKVVILTLLVALVTGQQYSISQCDCSQLLSEDDCRENDMKKIRHVKNQDTTTNPVINYAKYCDNFKELECPKQKPCSNCGSYSACAWVEGQCTFFTDCTAFNKTTDSDCQAISNRCITDGIHCIEIDTCDKYKRQQSCVKCLFGSLCYWDSKNNNCVDADTCDKLPIKFQTDKECRHEIQSCTAKSGGLDVLIVEFNCSELKSLVKFNVFGINQ</sequence>
<dbReference type="HOGENOM" id="CLU_090492_0_0_1"/>
<organism evidence="2 3">
    <name type="scientific">Paramecium tetraurelia</name>
    <dbReference type="NCBI Taxonomy" id="5888"/>
    <lineage>
        <taxon>Eukaryota</taxon>
        <taxon>Sar</taxon>
        <taxon>Alveolata</taxon>
        <taxon>Ciliophora</taxon>
        <taxon>Intramacronucleata</taxon>
        <taxon>Oligohymenophorea</taxon>
        <taxon>Peniculida</taxon>
        <taxon>Parameciidae</taxon>
        <taxon>Paramecium</taxon>
    </lineage>
</organism>
<dbReference type="InterPro" id="IPR002895">
    <property type="entry name" value="Paramecium_SA"/>
</dbReference>
<evidence type="ECO:0000313" key="3">
    <source>
        <dbReference type="Proteomes" id="UP000000600"/>
    </source>
</evidence>
<keyword evidence="1" id="KW-0732">Signal</keyword>
<name>A0CHG1_PARTE</name>
<dbReference type="AlphaFoldDB" id="A0CHG1"/>